<sequence length="128" mass="13323">PAIQPPAAPAGQRPHTPDPVRGVRADTAESGRGVRVSWAPPPVGQGAEQTTAYAIYRREGRGEGCAPVDPGTLIGTVRDPGTPPGGRLTLADPSARPGRDYTYTVTALDRVHRESPPARAATVTVNRG</sequence>
<feature type="compositionally biased region" description="Basic and acidic residues" evidence="3">
    <location>
        <begin position="15"/>
        <end position="29"/>
    </location>
</feature>
<dbReference type="CDD" id="cd00063">
    <property type="entry name" value="FN3"/>
    <property type="match status" value="1"/>
</dbReference>
<dbReference type="InterPro" id="IPR013783">
    <property type="entry name" value="Ig-like_fold"/>
</dbReference>
<proteinExistence type="predicted"/>
<dbReference type="InterPro" id="IPR003961">
    <property type="entry name" value="FN3_dom"/>
</dbReference>
<evidence type="ECO:0000313" key="6">
    <source>
        <dbReference type="Proteomes" id="UP000261811"/>
    </source>
</evidence>
<protein>
    <submittedName>
        <fullName evidence="5">Fibronectin type III domain-containing protein</fullName>
    </submittedName>
</protein>
<organism evidence="5 6">
    <name type="scientific">Actinomadura logoneensis</name>
    <dbReference type="NCBI Taxonomy" id="2293572"/>
    <lineage>
        <taxon>Bacteria</taxon>
        <taxon>Bacillati</taxon>
        <taxon>Actinomycetota</taxon>
        <taxon>Actinomycetes</taxon>
        <taxon>Streptosporangiales</taxon>
        <taxon>Thermomonosporaceae</taxon>
        <taxon>Actinomadura</taxon>
    </lineage>
</organism>
<dbReference type="SMART" id="SM00060">
    <property type="entry name" value="FN3"/>
    <property type="match status" value="1"/>
</dbReference>
<dbReference type="GO" id="GO:0000272">
    <property type="term" value="P:polysaccharide catabolic process"/>
    <property type="evidence" value="ECO:0007669"/>
    <property type="project" value="UniProtKB-KW"/>
</dbReference>
<dbReference type="EMBL" id="QURH01000125">
    <property type="protein sequence ID" value="RFU42393.1"/>
    <property type="molecule type" value="Genomic_DNA"/>
</dbReference>
<gene>
    <name evidence="5" type="ORF">DZF91_06810</name>
</gene>
<evidence type="ECO:0000256" key="3">
    <source>
        <dbReference type="SAM" id="MobiDB-lite"/>
    </source>
</evidence>
<feature type="non-terminal residue" evidence="5">
    <location>
        <position position="1"/>
    </location>
</feature>
<dbReference type="Gene3D" id="2.60.40.10">
    <property type="entry name" value="Immunoglobulins"/>
    <property type="match status" value="1"/>
</dbReference>
<dbReference type="GO" id="GO:0016798">
    <property type="term" value="F:hydrolase activity, acting on glycosyl bonds"/>
    <property type="evidence" value="ECO:0007669"/>
    <property type="project" value="UniProtKB-KW"/>
</dbReference>
<feature type="domain" description="Fibronectin type-III" evidence="4">
    <location>
        <begin position="16"/>
        <end position="128"/>
    </location>
</feature>
<evidence type="ECO:0000256" key="1">
    <source>
        <dbReference type="ARBA" id="ARBA00023295"/>
    </source>
</evidence>
<keyword evidence="6" id="KW-1185">Reference proteome</keyword>
<accession>A0A372JQU7</accession>
<dbReference type="InterPro" id="IPR036116">
    <property type="entry name" value="FN3_sf"/>
</dbReference>
<dbReference type="SUPFAM" id="SSF49265">
    <property type="entry name" value="Fibronectin type III"/>
    <property type="match status" value="1"/>
</dbReference>
<comment type="caution">
    <text evidence="5">The sequence shown here is derived from an EMBL/GenBank/DDBJ whole genome shotgun (WGS) entry which is preliminary data.</text>
</comment>
<keyword evidence="1" id="KW-0378">Hydrolase</keyword>
<dbReference type="AlphaFoldDB" id="A0A372JQU7"/>
<name>A0A372JQU7_9ACTN</name>
<dbReference type="Proteomes" id="UP000261811">
    <property type="component" value="Unassembled WGS sequence"/>
</dbReference>
<evidence type="ECO:0000256" key="2">
    <source>
        <dbReference type="ARBA" id="ARBA00023326"/>
    </source>
</evidence>
<keyword evidence="1" id="KW-0326">Glycosidase</keyword>
<keyword evidence="2" id="KW-0119">Carbohydrate metabolism</keyword>
<keyword evidence="2" id="KW-0624">Polysaccharide degradation</keyword>
<feature type="region of interest" description="Disordered" evidence="3">
    <location>
        <begin position="1"/>
        <end position="46"/>
    </location>
</feature>
<feature type="region of interest" description="Disordered" evidence="3">
    <location>
        <begin position="64"/>
        <end position="99"/>
    </location>
</feature>
<evidence type="ECO:0000259" key="4">
    <source>
        <dbReference type="PROSITE" id="PS50853"/>
    </source>
</evidence>
<evidence type="ECO:0000313" key="5">
    <source>
        <dbReference type="EMBL" id="RFU42393.1"/>
    </source>
</evidence>
<dbReference type="PROSITE" id="PS50853">
    <property type="entry name" value="FN3"/>
    <property type="match status" value="1"/>
</dbReference>
<reference evidence="5 6" key="1">
    <citation type="submission" date="2018-08" db="EMBL/GenBank/DDBJ databases">
        <title>Actinomadura jelena sp. nov., a novel Actinomycete isolated from soil in Chad.</title>
        <authorList>
            <person name="Shi L."/>
        </authorList>
    </citation>
    <scope>NUCLEOTIDE SEQUENCE [LARGE SCALE GENOMIC DNA]</scope>
    <source>
        <strain evidence="5 6">NEAU-G17</strain>
    </source>
</reference>